<name>A0A1X6Z306_9RHOB</name>
<evidence type="ECO:0000313" key="1">
    <source>
        <dbReference type="EMBL" id="SLN38813.1"/>
    </source>
</evidence>
<sequence length="84" mass="9269">MSDTPATVARSATRPAQFSRRETILLGVFGSEEARQALIRLPDGRTARVTRGTRIGRDHVVSIDADRIALARNGRSRWIEIPGD</sequence>
<reference evidence="1 2" key="1">
    <citation type="submission" date="2017-03" db="EMBL/GenBank/DDBJ databases">
        <authorList>
            <person name="Afonso C.L."/>
            <person name="Miller P.J."/>
            <person name="Scott M.A."/>
            <person name="Spackman E."/>
            <person name="Goraichik I."/>
            <person name="Dimitrov K.M."/>
            <person name="Suarez D.L."/>
            <person name="Swayne D.E."/>
        </authorList>
    </citation>
    <scope>NUCLEOTIDE SEQUENCE [LARGE SCALE GENOMIC DNA]</scope>
    <source>
        <strain evidence="1 2">CECT 8625</strain>
    </source>
</reference>
<dbReference type="OrthoDB" id="7868833at2"/>
<evidence type="ECO:0008006" key="3">
    <source>
        <dbReference type="Google" id="ProtNLM"/>
    </source>
</evidence>
<dbReference type="AlphaFoldDB" id="A0A1X6Z306"/>
<dbReference type="EMBL" id="FWFK01000003">
    <property type="protein sequence ID" value="SLN38813.1"/>
    <property type="molecule type" value="Genomic_DNA"/>
</dbReference>
<evidence type="ECO:0000313" key="2">
    <source>
        <dbReference type="Proteomes" id="UP000193570"/>
    </source>
</evidence>
<protein>
    <recommendedName>
        <fullName evidence="3">Type IV pilus biogenesis</fullName>
    </recommendedName>
</protein>
<proteinExistence type="predicted"/>
<dbReference type="Gene3D" id="2.30.30.830">
    <property type="match status" value="1"/>
</dbReference>
<dbReference type="RefSeq" id="WP_085791528.1">
    <property type="nucleotide sequence ID" value="NZ_FWFK01000003.1"/>
</dbReference>
<gene>
    <name evidence="1" type="ORF">ROJ8625_01800</name>
</gene>
<dbReference type="Proteomes" id="UP000193570">
    <property type="component" value="Unassembled WGS sequence"/>
</dbReference>
<organism evidence="1 2">
    <name type="scientific">Roseivivax jejudonensis</name>
    <dbReference type="NCBI Taxonomy" id="1529041"/>
    <lineage>
        <taxon>Bacteria</taxon>
        <taxon>Pseudomonadati</taxon>
        <taxon>Pseudomonadota</taxon>
        <taxon>Alphaproteobacteria</taxon>
        <taxon>Rhodobacterales</taxon>
        <taxon>Roseobacteraceae</taxon>
        <taxon>Roseivivax</taxon>
    </lineage>
</organism>
<accession>A0A1X6Z306</accession>
<keyword evidence="2" id="KW-1185">Reference proteome</keyword>